<comment type="subcellular location">
    <subcellularLocation>
        <location evidence="1">Cell inner membrane</location>
        <topology evidence="1">Multi-pass membrane protein</topology>
    </subcellularLocation>
</comment>
<evidence type="ECO:0000313" key="14">
    <source>
        <dbReference type="EMBL" id="CAI8055280.1"/>
    </source>
</evidence>
<dbReference type="GO" id="GO:0017004">
    <property type="term" value="P:cytochrome complex assembly"/>
    <property type="evidence" value="ECO:0007669"/>
    <property type="project" value="UniProtKB-KW"/>
</dbReference>
<dbReference type="InterPro" id="IPR032523">
    <property type="entry name" value="CcmF_C"/>
</dbReference>
<evidence type="ECO:0000256" key="3">
    <source>
        <dbReference type="ARBA" id="ARBA00022475"/>
    </source>
</evidence>
<feature type="transmembrane region" description="Helical" evidence="11">
    <location>
        <begin position="273"/>
        <end position="292"/>
    </location>
</feature>
<keyword evidence="8 11" id="KW-0472">Membrane</keyword>
<feature type="domain" description="Cytochrome c assembly protein" evidence="12">
    <location>
        <begin position="223"/>
        <end position="294"/>
    </location>
</feature>
<feature type="transmembrane region" description="Helical" evidence="11">
    <location>
        <begin position="312"/>
        <end position="330"/>
    </location>
</feature>
<gene>
    <name evidence="14" type="ORF">GBAR_LOCUS30197</name>
</gene>
<feature type="transmembrane region" description="Helical" evidence="11">
    <location>
        <begin position="491"/>
        <end position="514"/>
    </location>
</feature>
<evidence type="ECO:0000256" key="11">
    <source>
        <dbReference type="SAM" id="Phobius"/>
    </source>
</evidence>
<comment type="function">
    <text evidence="9">Required for the biogenesis of c-type cytochromes. Possible subunit of a heme lyase.</text>
</comment>
<evidence type="ECO:0000256" key="6">
    <source>
        <dbReference type="ARBA" id="ARBA00022748"/>
    </source>
</evidence>
<feature type="compositionally biased region" description="Gly residues" evidence="10">
    <location>
        <begin position="554"/>
        <end position="565"/>
    </location>
</feature>
<proteinExistence type="inferred from homology"/>
<protein>
    <submittedName>
        <fullName evidence="14">Cytochrome c-type biogenesis protein CycK</fullName>
    </submittedName>
</protein>
<keyword evidence="7 11" id="KW-1133">Transmembrane helix</keyword>
<dbReference type="InterPro" id="IPR003567">
    <property type="entry name" value="Cyt_c_biogenesis"/>
</dbReference>
<dbReference type="Pfam" id="PF16327">
    <property type="entry name" value="CcmF_C"/>
    <property type="match status" value="1"/>
</dbReference>
<keyword evidence="3" id="KW-1003">Cell membrane</keyword>
<evidence type="ECO:0000256" key="10">
    <source>
        <dbReference type="SAM" id="MobiDB-lite"/>
    </source>
</evidence>
<feature type="non-terminal residue" evidence="14">
    <location>
        <position position="1"/>
    </location>
</feature>
<feature type="region of interest" description="Disordered" evidence="10">
    <location>
        <begin position="109"/>
        <end position="131"/>
    </location>
</feature>
<dbReference type="GO" id="GO:0015232">
    <property type="term" value="F:heme transmembrane transporter activity"/>
    <property type="evidence" value="ECO:0007669"/>
    <property type="project" value="InterPro"/>
</dbReference>
<evidence type="ECO:0000259" key="12">
    <source>
        <dbReference type="Pfam" id="PF01578"/>
    </source>
</evidence>
<dbReference type="InterPro" id="IPR002541">
    <property type="entry name" value="Cyt_c_assembly"/>
</dbReference>
<feature type="transmembrane region" description="Helical" evidence="11">
    <location>
        <begin position="393"/>
        <end position="412"/>
    </location>
</feature>
<dbReference type="PRINTS" id="PR01411">
    <property type="entry name" value="CCMFBIOGNSIS"/>
</dbReference>
<keyword evidence="5 11" id="KW-0812">Transmembrane</keyword>
<feature type="transmembrane region" description="Helical" evidence="11">
    <location>
        <begin position="351"/>
        <end position="373"/>
    </location>
</feature>
<dbReference type="GO" id="GO:0020037">
    <property type="term" value="F:heme binding"/>
    <property type="evidence" value="ECO:0007669"/>
    <property type="project" value="InterPro"/>
</dbReference>
<feature type="transmembrane region" description="Helical" evidence="11">
    <location>
        <begin position="448"/>
        <end position="470"/>
    </location>
</feature>
<dbReference type="Pfam" id="PF01578">
    <property type="entry name" value="Cytochrom_C_asm"/>
    <property type="match status" value="1"/>
</dbReference>
<feature type="compositionally biased region" description="Low complexity" evidence="10">
    <location>
        <begin position="14"/>
        <end position="23"/>
    </location>
</feature>
<dbReference type="EMBL" id="CASHTH010004267">
    <property type="protein sequence ID" value="CAI8055280.1"/>
    <property type="molecule type" value="Genomic_DNA"/>
</dbReference>
<evidence type="ECO:0000256" key="7">
    <source>
        <dbReference type="ARBA" id="ARBA00022989"/>
    </source>
</evidence>
<feature type="compositionally biased region" description="Basic and acidic residues" evidence="10">
    <location>
        <begin position="1"/>
        <end position="13"/>
    </location>
</feature>
<feature type="compositionally biased region" description="Low complexity" evidence="10">
    <location>
        <begin position="159"/>
        <end position="168"/>
    </location>
</feature>
<evidence type="ECO:0000313" key="15">
    <source>
        <dbReference type="Proteomes" id="UP001174909"/>
    </source>
</evidence>
<dbReference type="PRINTS" id="PR01410">
    <property type="entry name" value="CCBIOGENESIS"/>
</dbReference>
<accession>A0AA35TVJ4</accession>
<comment type="caution">
    <text evidence="14">The sequence shown here is derived from an EMBL/GenBank/DDBJ whole genome shotgun (WGS) entry which is preliminary data.</text>
</comment>
<feature type="domain" description="Cytochrome c-type biogenesis protein CcmF C-terminal" evidence="13">
    <location>
        <begin position="314"/>
        <end position="553"/>
    </location>
</feature>
<organism evidence="14 15">
    <name type="scientific">Geodia barretti</name>
    <name type="common">Barrett's horny sponge</name>
    <dbReference type="NCBI Taxonomy" id="519541"/>
    <lineage>
        <taxon>Eukaryota</taxon>
        <taxon>Metazoa</taxon>
        <taxon>Porifera</taxon>
        <taxon>Demospongiae</taxon>
        <taxon>Heteroscleromorpha</taxon>
        <taxon>Tetractinellida</taxon>
        <taxon>Astrophorina</taxon>
        <taxon>Geodiidae</taxon>
        <taxon>Geodia</taxon>
    </lineage>
</organism>
<keyword evidence="6" id="KW-0201">Cytochrome c-type biogenesis</keyword>
<comment type="similarity">
    <text evidence="2">Belongs to the CcmF/CycK/Ccl1/NrfE/CcsA family.</text>
</comment>
<name>A0AA35TVJ4_GEOBA</name>
<reference evidence="14" key="1">
    <citation type="submission" date="2023-03" db="EMBL/GenBank/DDBJ databases">
        <authorList>
            <person name="Steffen K."/>
            <person name="Cardenas P."/>
        </authorList>
    </citation>
    <scope>NUCLEOTIDE SEQUENCE</scope>
</reference>
<evidence type="ECO:0000256" key="2">
    <source>
        <dbReference type="ARBA" id="ARBA00009186"/>
    </source>
</evidence>
<evidence type="ECO:0000256" key="4">
    <source>
        <dbReference type="ARBA" id="ARBA00022519"/>
    </source>
</evidence>
<evidence type="ECO:0000256" key="8">
    <source>
        <dbReference type="ARBA" id="ARBA00023136"/>
    </source>
</evidence>
<feature type="region of interest" description="Disordered" evidence="10">
    <location>
        <begin position="553"/>
        <end position="587"/>
    </location>
</feature>
<feature type="transmembrane region" description="Helical" evidence="11">
    <location>
        <begin position="424"/>
        <end position="442"/>
    </location>
</feature>
<feature type="region of interest" description="Disordered" evidence="10">
    <location>
        <begin position="629"/>
        <end position="656"/>
    </location>
</feature>
<dbReference type="GO" id="GO:0005886">
    <property type="term" value="C:plasma membrane"/>
    <property type="evidence" value="ECO:0007669"/>
    <property type="project" value="UniProtKB-SubCell"/>
</dbReference>
<evidence type="ECO:0000256" key="5">
    <source>
        <dbReference type="ARBA" id="ARBA00022692"/>
    </source>
</evidence>
<dbReference type="PANTHER" id="PTHR43653:SF1">
    <property type="entry name" value="CYTOCHROME C-TYPE BIOGENESIS PROTEIN CCMF"/>
    <property type="match status" value="1"/>
</dbReference>
<evidence type="ECO:0000256" key="1">
    <source>
        <dbReference type="ARBA" id="ARBA00004429"/>
    </source>
</evidence>
<feature type="region of interest" description="Disordered" evidence="10">
    <location>
        <begin position="148"/>
        <end position="169"/>
    </location>
</feature>
<evidence type="ECO:0000259" key="13">
    <source>
        <dbReference type="Pfam" id="PF16327"/>
    </source>
</evidence>
<dbReference type="AlphaFoldDB" id="A0AA35TVJ4"/>
<dbReference type="PANTHER" id="PTHR43653">
    <property type="entry name" value="CYTOCHROME C ASSEMBLY PROTEIN-RELATED"/>
    <property type="match status" value="1"/>
</dbReference>
<feature type="compositionally biased region" description="Low complexity" evidence="10">
    <location>
        <begin position="566"/>
        <end position="578"/>
    </location>
</feature>
<dbReference type="Proteomes" id="UP001174909">
    <property type="component" value="Unassembled WGS sequence"/>
</dbReference>
<evidence type="ECO:0000256" key="9">
    <source>
        <dbReference type="ARBA" id="ARBA00037230"/>
    </source>
</evidence>
<keyword evidence="15" id="KW-1185">Reference proteome</keyword>
<sequence length="671" mass="71287">DPGDRPLRPDPRAGHGARAGHSGAARRKVPRRRPDGAGPAGCGGAVRLHLGRAGLPDAGLRRLRLLGRDGRRQLPLGQAAALQVHRHMGQSRRLDAALGLDSRGLRRRRGGLRAQPAAGVPGLGAGRAGPDRSRLSGLHCRHLQPLPQARPRAVRRARPQPAAAGSRPRIPPAAALSRLCRALDGVLLRRGGVDRGARERGLGALGQAVDAALLVRADGGYRVGSWWAYYELGWGGYWFWDPVENASFMPWLMATALLHSSIVAEKRDSLKSWTVLLAILGFSLSLLGTFLVRSGVLTSVHSFASDPARGVYILMFLVIVVGGSLTLYAWRAPGMRAGGTFRPFSREGSLLANNLLLAVGCATVFIGTLYPLILDAVAGQKVSVGPPFFESTFVPLMIPLLLMMAVGPLMAWKRAGPGAVLPRLAISLIAAIAVAAAVAASGGGPWGAVLGMALAGWVVAGVLTELAARVRLFRVPLGESARRAVGLPRAAWAMSIAHLGVAVLVAGTVGAGNWQTEREQVMRPGDSVALAGYDFKLLGVGDVPGPNYMAPAGRGPGLAGRGGGRAPPARAPPLSGSGHLDHRGRDPHDLAFRSLCRRRRGCTRRRWHGNPHPSQPARALDLDRRVDHGGGRRRLAHRPPPPCRRTHPSPADGRGRRRFCRCKRLRDTCST</sequence>
<feature type="region of interest" description="Disordered" evidence="10">
    <location>
        <begin position="1"/>
        <end position="43"/>
    </location>
</feature>
<dbReference type="InterPro" id="IPR003568">
    <property type="entry name" value="Cyt_c_biogenesis_CcmF"/>
</dbReference>
<keyword evidence="4" id="KW-0997">Cell inner membrane</keyword>